<gene>
    <name evidence="1" type="ORF">D0Z08_14155</name>
</gene>
<dbReference type="AlphaFoldDB" id="A0A417Y1D7"/>
<keyword evidence="2" id="KW-1185">Reference proteome</keyword>
<proteinExistence type="predicted"/>
<evidence type="ECO:0000313" key="2">
    <source>
        <dbReference type="Proteomes" id="UP000283644"/>
    </source>
</evidence>
<reference evidence="1 2" key="1">
    <citation type="submission" date="2018-09" db="EMBL/GenBank/DDBJ databases">
        <title>Genome sequencing of Nocardioides immobilis CCTCC AB 2017083 for comparison to Nocardioides silvaticus.</title>
        <authorList>
            <person name="Li C."/>
            <person name="Wang G."/>
        </authorList>
    </citation>
    <scope>NUCLEOTIDE SEQUENCE [LARGE SCALE GENOMIC DNA]</scope>
    <source>
        <strain evidence="1 2">CCTCC AB 2017083</strain>
    </source>
</reference>
<comment type="caution">
    <text evidence="1">The sequence shown here is derived from an EMBL/GenBank/DDBJ whole genome shotgun (WGS) entry which is preliminary data.</text>
</comment>
<evidence type="ECO:0000313" key="1">
    <source>
        <dbReference type="EMBL" id="RHW26470.1"/>
    </source>
</evidence>
<dbReference type="RefSeq" id="WP_118925883.1">
    <property type="nucleotide sequence ID" value="NZ_QXGH01000017.1"/>
</dbReference>
<organism evidence="1 2">
    <name type="scientific">Nocardioides immobilis</name>
    <dbReference type="NCBI Taxonomy" id="2049295"/>
    <lineage>
        <taxon>Bacteria</taxon>
        <taxon>Bacillati</taxon>
        <taxon>Actinomycetota</taxon>
        <taxon>Actinomycetes</taxon>
        <taxon>Propionibacteriales</taxon>
        <taxon>Nocardioidaceae</taxon>
        <taxon>Nocardioides</taxon>
    </lineage>
</organism>
<sequence length="257" mass="28121">MDDDTGGRVTEAAQQDDPVESLLEMVVVSADELSGFVGIDPESATAPVALGGTPEAREHEPEISYAEFGVAYIRRVLHKDRILTMINELLGAEIQLGPIGAGPGRKAATVSALGTFRACKGEEIPGDLLSYRVFLPISVVFDIDMRVDKHRFTADVVIPITLTIHTVAPLRVRIDITVPSDDEVALTLQSDTRRGAVLQKLARLEPELRRFLVKVVRTELSKPYVRRATDFDMAELIDRAWDGIAAVILPSGPEDRL</sequence>
<protein>
    <submittedName>
        <fullName evidence="1">Uncharacterized protein</fullName>
    </submittedName>
</protein>
<name>A0A417Y1D7_9ACTN</name>
<dbReference type="EMBL" id="QXGH01000017">
    <property type="protein sequence ID" value="RHW26470.1"/>
    <property type="molecule type" value="Genomic_DNA"/>
</dbReference>
<accession>A0A417Y1D7</accession>
<dbReference type="Proteomes" id="UP000283644">
    <property type="component" value="Unassembled WGS sequence"/>
</dbReference>
<dbReference type="OrthoDB" id="3747467at2"/>